<keyword evidence="3" id="KW-0175">Coiled coil</keyword>
<feature type="coiled-coil region" evidence="3">
    <location>
        <begin position="930"/>
        <end position="957"/>
    </location>
</feature>
<evidence type="ECO:0000256" key="2">
    <source>
        <dbReference type="ARBA" id="ARBA00022840"/>
    </source>
</evidence>
<feature type="region of interest" description="Disordered" evidence="4">
    <location>
        <begin position="1739"/>
        <end position="1776"/>
    </location>
</feature>
<dbReference type="Gene3D" id="1.10.8.60">
    <property type="match status" value="2"/>
</dbReference>
<protein>
    <submittedName>
        <fullName evidence="7">Spermatogenesis-associated protein 5-like protein 1</fullName>
    </submittedName>
</protein>
<gene>
    <name evidence="7" type="primary">SPATA5L1</name>
    <name evidence="7" type="ORF">AK812_SmicGene25844</name>
</gene>
<keyword evidence="5" id="KW-0472">Membrane</keyword>
<dbReference type="PANTHER" id="PTHR23077">
    <property type="entry name" value="AAA-FAMILY ATPASE"/>
    <property type="match status" value="1"/>
</dbReference>
<feature type="transmembrane region" description="Helical" evidence="5">
    <location>
        <begin position="1556"/>
        <end position="1578"/>
    </location>
</feature>
<dbReference type="InterPro" id="IPR003959">
    <property type="entry name" value="ATPase_AAA_core"/>
</dbReference>
<feature type="transmembrane region" description="Helical" evidence="5">
    <location>
        <begin position="1476"/>
        <end position="1495"/>
    </location>
</feature>
<feature type="region of interest" description="Disordered" evidence="4">
    <location>
        <begin position="1158"/>
        <end position="1195"/>
    </location>
</feature>
<sequence length="1776" mass="192362">METSSLCGALDACAVPEALQNWRRSLLLRVGGFDAAVDSLLQMASCILHGEATAHALLLKGPPGSGKTYLATVFAESVGVKQGLAGACPSMLHGQANREGVAIFRTNLSLSTARARQRAQGMLIQPTLEVLLLEGAEGLLEKSGEESTEEAQLCLKEVFVELLRQEMQMWYRERLPILLLVPWPESAASSLEFGPIGSVVLPVPLGWKQREAVLQVSLRNVELEETIVLMPWLVEITAGFLPSDLVALCRAAALTAAAGEGTSAKLRKSHFESARALVDPAAIRGTCAMKPQVLNLLKTASPGLDAVIGQDAAVLLLRSMVVQPFRCMQNEETCSTEPPIGILLSGCPGSGKTFLAAQLAAELSTHLFNASPADLLASRVGDAEKHLSSLFRSARGCAPSVIVLEDLENLAAGAGEVGEAESAPETCISYVLRQELDTIKARRQEHRELRAGVSYSPRASEALMLVVGTSTKIQHQLPSWLLAPYRFSTCLQLTPKLTEKDVLALMQRHLGNQATMFQPDEDVLESLCKVTYADVVAACRAASVTALRRVIHTERPSPNGRVELTSQWMASVRCAAFKAPLGSWEPSSADLDVALYSGLGAADSMNGTTDVEGIQVSEFAGEEFEVRCKVVGGSQIFGQGRVGVLRPVPSLMGCYTDRPADPDLPEDRGSQVQTVRPIRLYCGSAIPSSAPPKTMAGLHLMSAGSLTGREPWRADAGTQNRRSVVDLQDLQHRFLREQSAVTSAFVENVKALGEEVAALRTKAAMSIDVASRSEAMVKELWDRFPEAGHEVQILNSKFEALQTRMNVTLSSDKTGRLEEVKKAFEGQHAAHESKQNSMASRLEALECKVAGFMDAHDKQKQMLELQNTSHTEMASQVRAQAAHHAALAQRMTHAEGLMAEAGRKNSQEILALEKLVEQLQATRSPAQLSIEELRQSLASAEAQATQAAQQAALLAQQQGSWNLRLKTLEERNKDGGFVNSMQELQATIQGLREERDANFRSAEQRFGHLEQSMASLASEQSFQLQKFQRSFQEMQQQVASELNSRMAHHTAIDGRLGRMESSLRNSPDAQTGQQLEAVLKSIQELAIQLRDGKVQLDELQKVTAELRTRHEALKELSEADKAAKNSVDARLYRLEKAFSSQAQELQGFLCKAQELKGQDRAKESKGHRAPDLRLPTEATREGQGRNPSKDLRGDPLALTVAGKDTTTEWMDISPEHRSFFQNVTAVIMQDSAPSVSLPPLAPHSGMARMGSLPTLRTTPSVPSVPAALGGRPDPSRVSCADACFGFRYFGLQLRGKCGCGDDYGQYGEQKPNITAGIPGCDCNGPYFAYHANCVWEQTSGRFGDETMLPLQTQSVTTTSAEMLAAVDKNTRIRCNVTAIGISTIPRTSAICSSRGCTLSMTNLAPSTTYTVSCEAEADVRHRSKRLATLLVRTLDPYVPPATPAPTRPPLDLTEPEYALQSSAAPILLSPHGDPPWTWLPFVAGAAACLSLFPSLQCCTSGKRSAVLASLELPHTFWLVWELVLVADAALGAVFLLDLLNSRYEREAPYWDELSLFQAAVLTYQAAIHGLAFLFFGFFPSAMRCLAHELGRDRPGHNWTLLRHKGRQHRTGVKSHKSSLPPELDAQQNPSALHYLPAASLLAVCQASDHDMQLVVPRKFGINSIHLFASAVQAACAAVYASHSWPMQASLGASIACMCTFVVMGIFASLAMLRVYQINKEGLVQLDARLEAQAIQSPGLRSASAGGSAPLPPRVGLQGPPSRGARPLGKAQGNGRT</sequence>
<dbReference type="InterPro" id="IPR003593">
    <property type="entry name" value="AAA+_ATPase"/>
</dbReference>
<organism evidence="7 8">
    <name type="scientific">Symbiodinium microadriaticum</name>
    <name type="common">Dinoflagellate</name>
    <name type="synonym">Zooxanthella microadriatica</name>
    <dbReference type="NCBI Taxonomy" id="2951"/>
    <lineage>
        <taxon>Eukaryota</taxon>
        <taxon>Sar</taxon>
        <taxon>Alveolata</taxon>
        <taxon>Dinophyceae</taxon>
        <taxon>Suessiales</taxon>
        <taxon>Symbiodiniaceae</taxon>
        <taxon>Symbiodinium</taxon>
    </lineage>
</organism>
<comment type="caution">
    <text evidence="7">The sequence shown here is derived from an EMBL/GenBank/DDBJ whole genome shotgun (WGS) entry which is preliminary data.</text>
</comment>
<dbReference type="GO" id="GO:0016887">
    <property type="term" value="F:ATP hydrolysis activity"/>
    <property type="evidence" value="ECO:0007669"/>
    <property type="project" value="InterPro"/>
</dbReference>
<reference evidence="7 8" key="1">
    <citation type="submission" date="2016-02" db="EMBL/GenBank/DDBJ databases">
        <title>Genome analysis of coral dinoflagellate symbionts highlights evolutionary adaptations to a symbiotic lifestyle.</title>
        <authorList>
            <person name="Aranda M."/>
            <person name="Li Y."/>
            <person name="Liew Y.J."/>
            <person name="Baumgarten S."/>
            <person name="Simakov O."/>
            <person name="Wilson M."/>
            <person name="Piel J."/>
            <person name="Ashoor H."/>
            <person name="Bougouffa S."/>
            <person name="Bajic V.B."/>
            <person name="Ryu T."/>
            <person name="Ravasi T."/>
            <person name="Bayer T."/>
            <person name="Micklem G."/>
            <person name="Kim H."/>
            <person name="Bhak J."/>
            <person name="Lajeunesse T.C."/>
            <person name="Voolstra C.R."/>
        </authorList>
    </citation>
    <scope>NUCLEOTIDE SEQUENCE [LARGE SCALE GENOMIC DNA]</scope>
    <source>
        <strain evidence="7 8">CCMP2467</strain>
    </source>
</reference>
<feature type="compositionally biased region" description="Basic and acidic residues" evidence="4">
    <location>
        <begin position="1158"/>
        <end position="1171"/>
    </location>
</feature>
<dbReference type="GO" id="GO:0005524">
    <property type="term" value="F:ATP binding"/>
    <property type="evidence" value="ECO:0007669"/>
    <property type="project" value="UniProtKB-KW"/>
</dbReference>
<proteinExistence type="predicted"/>
<name>A0A1Q9DAY8_SYMMI</name>
<feature type="compositionally biased region" description="Basic and acidic residues" evidence="4">
    <location>
        <begin position="1178"/>
        <end position="1193"/>
    </location>
</feature>
<accession>A0A1Q9DAY8</accession>
<evidence type="ECO:0000256" key="4">
    <source>
        <dbReference type="SAM" id="MobiDB-lite"/>
    </source>
</evidence>
<feature type="domain" description="AAA+ ATPase" evidence="6">
    <location>
        <begin position="338"/>
        <end position="557"/>
    </location>
</feature>
<keyword evidence="2" id="KW-0067">ATP-binding</keyword>
<evidence type="ECO:0000256" key="1">
    <source>
        <dbReference type="ARBA" id="ARBA00022741"/>
    </source>
</evidence>
<keyword evidence="5" id="KW-0812">Transmembrane</keyword>
<feature type="transmembrane region" description="Helical" evidence="5">
    <location>
        <begin position="1659"/>
        <end position="1680"/>
    </location>
</feature>
<keyword evidence="1" id="KW-0547">Nucleotide-binding</keyword>
<evidence type="ECO:0000313" key="8">
    <source>
        <dbReference type="Proteomes" id="UP000186817"/>
    </source>
</evidence>
<keyword evidence="5" id="KW-1133">Transmembrane helix</keyword>
<feature type="transmembrane region" description="Helical" evidence="5">
    <location>
        <begin position="1516"/>
        <end position="1536"/>
    </location>
</feature>
<evidence type="ECO:0000256" key="5">
    <source>
        <dbReference type="SAM" id="Phobius"/>
    </source>
</evidence>
<dbReference type="EMBL" id="LSRX01000625">
    <property type="protein sequence ID" value="OLP92372.1"/>
    <property type="molecule type" value="Genomic_DNA"/>
</dbReference>
<dbReference type="Proteomes" id="UP000186817">
    <property type="component" value="Unassembled WGS sequence"/>
</dbReference>
<evidence type="ECO:0000256" key="3">
    <source>
        <dbReference type="SAM" id="Coils"/>
    </source>
</evidence>
<dbReference type="Pfam" id="PF00004">
    <property type="entry name" value="AAA"/>
    <property type="match status" value="1"/>
</dbReference>
<keyword evidence="8" id="KW-1185">Reference proteome</keyword>
<evidence type="ECO:0000313" key="7">
    <source>
        <dbReference type="EMBL" id="OLP92372.1"/>
    </source>
</evidence>
<dbReference type="PANTHER" id="PTHR23077:SF171">
    <property type="entry name" value="NUCLEAR VALOSIN-CONTAINING PROTEIN-LIKE"/>
    <property type="match status" value="1"/>
</dbReference>
<dbReference type="SUPFAM" id="SSF52540">
    <property type="entry name" value="P-loop containing nucleoside triphosphate hydrolases"/>
    <property type="match status" value="2"/>
</dbReference>
<feature type="domain" description="AAA+ ATPase" evidence="6">
    <location>
        <begin position="53"/>
        <end position="205"/>
    </location>
</feature>
<feature type="coiled-coil region" evidence="3">
    <location>
        <begin position="1082"/>
        <end position="1116"/>
    </location>
</feature>
<dbReference type="SMART" id="SM00382">
    <property type="entry name" value="AAA"/>
    <property type="match status" value="2"/>
</dbReference>
<dbReference type="Gene3D" id="3.40.50.300">
    <property type="entry name" value="P-loop containing nucleotide triphosphate hydrolases"/>
    <property type="match status" value="2"/>
</dbReference>
<dbReference type="InterPro" id="IPR027417">
    <property type="entry name" value="P-loop_NTPase"/>
</dbReference>
<feature type="transmembrane region" description="Helical" evidence="5">
    <location>
        <begin position="1692"/>
        <end position="1712"/>
    </location>
</feature>
<dbReference type="InterPro" id="IPR050168">
    <property type="entry name" value="AAA_ATPase_domain"/>
</dbReference>
<evidence type="ECO:0000259" key="6">
    <source>
        <dbReference type="SMART" id="SM00382"/>
    </source>
</evidence>
<dbReference type="OrthoDB" id="377311at2759"/>